<keyword evidence="6" id="KW-0336">GPI-anchor</keyword>
<dbReference type="AlphaFoldDB" id="A0A093V8P0"/>
<evidence type="ECO:0000256" key="2">
    <source>
        <dbReference type="ARBA" id="ARBA00004609"/>
    </source>
</evidence>
<evidence type="ECO:0000256" key="6">
    <source>
        <dbReference type="ARBA" id="ARBA00022622"/>
    </source>
</evidence>
<keyword evidence="8" id="KW-0449">Lipoprotein</keyword>
<dbReference type="GO" id="GO:0052861">
    <property type="term" value="F:endo-1,3(4)-beta-glucanase activity"/>
    <property type="evidence" value="ECO:0007669"/>
    <property type="project" value="UniProtKB-EC"/>
</dbReference>
<keyword evidence="6" id="KW-0472">Membrane</keyword>
<dbReference type="FunFam" id="2.60.120.200:FF:000114">
    <property type="entry name" value="Probable endo-1,3(4)-beta-glucanase NFIA_089530"/>
    <property type="match status" value="1"/>
</dbReference>
<evidence type="ECO:0000313" key="12">
    <source>
        <dbReference type="EMBL" id="KFX43076.1"/>
    </source>
</evidence>
<keyword evidence="10" id="KW-0732">Signal</keyword>
<gene>
    <name evidence="12" type="ORF">GQ26_0380380</name>
</gene>
<dbReference type="SUPFAM" id="SSF49899">
    <property type="entry name" value="Concanavalin A-like lectins/glucanases"/>
    <property type="match status" value="1"/>
</dbReference>
<dbReference type="HOGENOM" id="CLU_016972_1_1_1"/>
<evidence type="ECO:0000259" key="11">
    <source>
        <dbReference type="PROSITE" id="PS51762"/>
    </source>
</evidence>
<evidence type="ECO:0000256" key="10">
    <source>
        <dbReference type="SAM" id="SignalP"/>
    </source>
</evidence>
<dbReference type="eggNOG" id="ENOG502QUM3">
    <property type="taxonomic scope" value="Eukaryota"/>
</dbReference>
<evidence type="ECO:0000256" key="7">
    <source>
        <dbReference type="ARBA" id="ARBA00022801"/>
    </source>
</evidence>
<dbReference type="GO" id="GO:0005886">
    <property type="term" value="C:plasma membrane"/>
    <property type="evidence" value="ECO:0007669"/>
    <property type="project" value="UniProtKB-SubCell"/>
</dbReference>
<comment type="similarity">
    <text evidence="3">Belongs to the glycosyl hydrolase 16 family.</text>
</comment>
<evidence type="ECO:0000256" key="8">
    <source>
        <dbReference type="ARBA" id="ARBA00023288"/>
    </source>
</evidence>
<proteinExistence type="inferred from homology"/>
<feature type="signal peptide" evidence="10">
    <location>
        <begin position="1"/>
        <end position="18"/>
    </location>
</feature>
<evidence type="ECO:0000256" key="3">
    <source>
        <dbReference type="ARBA" id="ARBA00006865"/>
    </source>
</evidence>
<keyword evidence="5" id="KW-1003">Cell membrane</keyword>
<dbReference type="EMBL" id="JPOX01000038">
    <property type="protein sequence ID" value="KFX43076.1"/>
    <property type="molecule type" value="Genomic_DNA"/>
</dbReference>
<feature type="domain" description="GH16" evidence="11">
    <location>
        <begin position="43"/>
        <end position="274"/>
    </location>
</feature>
<keyword evidence="6" id="KW-0325">Glycoprotein</keyword>
<evidence type="ECO:0000256" key="4">
    <source>
        <dbReference type="ARBA" id="ARBA00012599"/>
    </source>
</evidence>
<dbReference type="EC" id="3.2.1.6" evidence="4"/>
<dbReference type="GO" id="GO:0009251">
    <property type="term" value="P:glucan catabolic process"/>
    <property type="evidence" value="ECO:0007669"/>
    <property type="project" value="TreeGrafter"/>
</dbReference>
<keyword evidence="7" id="KW-0378">Hydrolase</keyword>
<accession>A0A093V8P0</accession>
<evidence type="ECO:0000256" key="9">
    <source>
        <dbReference type="ARBA" id="ARBA00023295"/>
    </source>
</evidence>
<dbReference type="InterPro" id="IPR000757">
    <property type="entry name" value="Beta-glucanase-like"/>
</dbReference>
<evidence type="ECO:0000256" key="1">
    <source>
        <dbReference type="ARBA" id="ARBA00000124"/>
    </source>
</evidence>
<dbReference type="Pfam" id="PF26113">
    <property type="entry name" value="GH16_XgeA"/>
    <property type="match status" value="1"/>
</dbReference>
<dbReference type="InterPro" id="IPR013320">
    <property type="entry name" value="ConA-like_dom_sf"/>
</dbReference>
<keyword evidence="9" id="KW-0326">Glycosidase</keyword>
<dbReference type="PANTHER" id="PTHR10963">
    <property type="entry name" value="GLYCOSYL HYDROLASE-RELATED"/>
    <property type="match status" value="1"/>
</dbReference>
<comment type="caution">
    <text evidence="12">The sequence shown here is derived from an EMBL/GenBank/DDBJ whole genome shotgun (WGS) entry which is preliminary data.</text>
</comment>
<dbReference type="Gene3D" id="2.60.120.200">
    <property type="match status" value="1"/>
</dbReference>
<sequence>MRSSTLLQLAALVGLSSAQHYVLYDAYPTGMEFFKKFTFFHGDDPTGGFVEYVDENTAKTLGLIYAHGDATYIGVDSSTTASSTGRRSVRLTSTATYTRGLFVLDLARMPGSICGTWPAYWTVGSHWPDDGEIDIIEGVNLQTANLMTLHTSKDCTINDSGFTGTLRSRDCSPLGYGCSIEATSSASYGDGFNSNGGGIYVMEWTNKYIQIFQFNHSSAPADLIGGTPNPGTWGKPVAYFAGDCNIDSHFRNNRIVLDTTFCGNWAGSVWSTSKCSHLASTCNDYVQNNPSAFNGTYWLINSFKVYSK</sequence>
<reference evidence="12" key="1">
    <citation type="journal article" date="2014" name="PLoS Genet.">
        <title>Signature Gene Expression Reveals Novel Clues to the Molecular Mechanisms of Dimorphic Transition in Penicillium marneffei.</title>
        <authorList>
            <person name="Yang E."/>
            <person name="Wang G."/>
            <person name="Cai J."/>
            <person name="Woo P.C."/>
            <person name="Lau S.K."/>
            <person name="Yuen K.-Y."/>
            <person name="Chow W.-N."/>
            <person name="Lin X."/>
        </authorList>
    </citation>
    <scope>NUCLEOTIDE SEQUENCE [LARGE SCALE GENOMIC DNA]</scope>
    <source>
        <strain evidence="12">PM1</strain>
    </source>
</reference>
<dbReference type="InterPro" id="IPR050546">
    <property type="entry name" value="Glycosyl_Hydrlase_16"/>
</dbReference>
<evidence type="ECO:0000256" key="5">
    <source>
        <dbReference type="ARBA" id="ARBA00022475"/>
    </source>
</evidence>
<comment type="subcellular location">
    <subcellularLocation>
        <location evidence="2">Cell membrane</location>
        <topology evidence="2">Lipid-anchor</topology>
        <topology evidence="2">GPI-anchor</topology>
    </subcellularLocation>
</comment>
<dbReference type="PANTHER" id="PTHR10963:SF24">
    <property type="entry name" value="GLYCOSIDASE C21B10.07-RELATED"/>
    <property type="match status" value="1"/>
</dbReference>
<dbReference type="CDD" id="cd02181">
    <property type="entry name" value="GH16_fungal_Lam16A_glucanase"/>
    <property type="match status" value="1"/>
</dbReference>
<dbReference type="GO" id="GO:0098552">
    <property type="term" value="C:side of membrane"/>
    <property type="evidence" value="ECO:0007669"/>
    <property type="project" value="UniProtKB-KW"/>
</dbReference>
<name>A0A093V8P0_TALMA</name>
<feature type="chain" id="PRO_5001888120" description="endo-1,3(4)-beta-glucanase" evidence="10">
    <location>
        <begin position="19"/>
        <end position="308"/>
    </location>
</feature>
<comment type="catalytic activity">
    <reaction evidence="1">
        <text>Endohydrolysis of (1-&gt;3)- or (1-&gt;4)-linkages in beta-D-glucans when the glucose residue whose reducing group is involved in the linkage to be hydrolyzed is itself substituted at C-3.</text>
        <dbReference type="EC" id="3.2.1.6"/>
    </reaction>
</comment>
<protein>
    <recommendedName>
        <fullName evidence="4">endo-1,3(4)-beta-glucanase</fullName>
        <ecNumber evidence="4">3.2.1.6</ecNumber>
    </recommendedName>
</protein>
<organism evidence="12">
    <name type="scientific">Talaromyces marneffei PM1</name>
    <dbReference type="NCBI Taxonomy" id="1077442"/>
    <lineage>
        <taxon>Eukaryota</taxon>
        <taxon>Fungi</taxon>
        <taxon>Dikarya</taxon>
        <taxon>Ascomycota</taxon>
        <taxon>Pezizomycotina</taxon>
        <taxon>Eurotiomycetes</taxon>
        <taxon>Eurotiomycetidae</taxon>
        <taxon>Eurotiales</taxon>
        <taxon>Trichocomaceae</taxon>
        <taxon>Talaromyces</taxon>
        <taxon>Talaromyces sect. Talaromyces</taxon>
    </lineage>
</organism>
<dbReference type="PROSITE" id="PS51762">
    <property type="entry name" value="GH16_2"/>
    <property type="match status" value="1"/>
</dbReference>